<evidence type="ECO:0000313" key="10">
    <source>
        <dbReference type="EMBL" id="RHK93799.1"/>
    </source>
</evidence>
<dbReference type="GO" id="GO:0016787">
    <property type="term" value="F:hydrolase activity"/>
    <property type="evidence" value="ECO:0007669"/>
    <property type="project" value="UniProtKB-UniRule"/>
</dbReference>
<dbReference type="EMBL" id="QRUH01000004">
    <property type="protein sequence ID" value="RGR49660.1"/>
    <property type="molecule type" value="Genomic_DNA"/>
</dbReference>
<dbReference type="GO" id="GO:0046872">
    <property type="term" value="F:metal ion binding"/>
    <property type="evidence" value="ECO:0007669"/>
    <property type="project" value="UniProtKB-KW"/>
</dbReference>
<dbReference type="Proteomes" id="UP000285897">
    <property type="component" value="Unassembled WGS sequence"/>
</dbReference>
<gene>
    <name evidence="11" type="ORF">DW021_10020</name>
    <name evidence="10" type="ORF">DW040_13110</name>
    <name evidence="9" type="ORF">DW222_10900</name>
    <name evidence="8" type="ORF">DW272_10895</name>
    <name evidence="7" type="ORF">DWW07_08940</name>
    <name evidence="6" type="ORF">DWY46_07715</name>
    <name evidence="5" type="ORF">DXB81_08790</name>
    <name evidence="4" type="ORF">ERS852394_01887</name>
</gene>
<evidence type="ECO:0000256" key="1">
    <source>
        <dbReference type="ARBA" id="ARBA00008950"/>
    </source>
</evidence>
<comment type="cofactor">
    <cofactor evidence="2">
        <name>a divalent metal cation</name>
        <dbReference type="ChEBI" id="CHEBI:60240"/>
    </cofactor>
</comment>
<evidence type="ECO:0000313" key="14">
    <source>
        <dbReference type="Proteomes" id="UP000265828"/>
    </source>
</evidence>
<evidence type="ECO:0000313" key="19">
    <source>
        <dbReference type="Proteomes" id="UP000285897"/>
    </source>
</evidence>
<reference evidence="13 14" key="2">
    <citation type="submission" date="2018-08" db="EMBL/GenBank/DDBJ databases">
        <title>A genome reference for cultivated species of the human gut microbiota.</title>
        <authorList>
            <person name="Zou Y."/>
            <person name="Xue W."/>
            <person name="Luo G."/>
        </authorList>
    </citation>
    <scope>NUCLEOTIDE SEQUENCE [LARGE SCALE GENOMIC DNA]</scope>
    <source>
        <strain evidence="7 14">AF14-23</strain>
        <strain evidence="6 18">AF25-21</strain>
        <strain evidence="11 19">AF37-6AC</strain>
        <strain evidence="10 17">AF39-4</strain>
        <strain evidence="9 15">AM18-2AC</strain>
        <strain evidence="8 16">AM22-9LB</strain>
        <strain evidence="5 13">OM06-11AA</strain>
    </source>
</reference>
<organism evidence="4 12">
    <name type="scientific">Blautia obeum</name>
    <dbReference type="NCBI Taxonomy" id="40520"/>
    <lineage>
        <taxon>Bacteria</taxon>
        <taxon>Bacillati</taxon>
        <taxon>Bacillota</taxon>
        <taxon>Clostridia</taxon>
        <taxon>Lachnospirales</taxon>
        <taxon>Lachnospiraceae</taxon>
        <taxon>Blautia</taxon>
    </lineage>
</organism>
<dbReference type="Proteomes" id="UP000261222">
    <property type="component" value="Unassembled WGS sequence"/>
</dbReference>
<dbReference type="RefSeq" id="WP_005424314.1">
    <property type="nucleotide sequence ID" value="NZ_CABJDZ010000006.1"/>
</dbReference>
<evidence type="ECO:0000313" key="16">
    <source>
        <dbReference type="Proteomes" id="UP000284220"/>
    </source>
</evidence>
<dbReference type="EMBL" id="QSUB01000003">
    <property type="protein sequence ID" value="RGN04902.1"/>
    <property type="molecule type" value="Genomic_DNA"/>
</dbReference>
<evidence type="ECO:0000313" key="4">
    <source>
        <dbReference type="EMBL" id="CUO30031.1"/>
    </source>
</evidence>
<dbReference type="Proteomes" id="UP000265828">
    <property type="component" value="Unassembled WGS sequence"/>
</dbReference>
<dbReference type="InterPro" id="IPR041802">
    <property type="entry name" value="MPP_YfcE"/>
</dbReference>
<dbReference type="Proteomes" id="UP000284267">
    <property type="component" value="Unassembled WGS sequence"/>
</dbReference>
<evidence type="ECO:0000313" key="6">
    <source>
        <dbReference type="EMBL" id="RGR49660.1"/>
    </source>
</evidence>
<evidence type="ECO:0000313" key="15">
    <source>
        <dbReference type="Proteomes" id="UP000284024"/>
    </source>
</evidence>
<evidence type="ECO:0000313" key="11">
    <source>
        <dbReference type="EMBL" id="RHL47379.1"/>
    </source>
</evidence>
<evidence type="ECO:0000313" key="12">
    <source>
        <dbReference type="Proteomes" id="UP000095409"/>
    </source>
</evidence>
<evidence type="ECO:0000313" key="8">
    <source>
        <dbReference type="EMBL" id="RHG16785.1"/>
    </source>
</evidence>
<dbReference type="Gene3D" id="3.60.21.10">
    <property type="match status" value="1"/>
</dbReference>
<evidence type="ECO:0000313" key="5">
    <source>
        <dbReference type="EMBL" id="RGN04902.1"/>
    </source>
</evidence>
<comment type="similarity">
    <text evidence="1 2">Belongs to the metallophosphoesterase superfamily. YfcE family.</text>
</comment>
<dbReference type="Proteomes" id="UP000284220">
    <property type="component" value="Unassembled WGS sequence"/>
</dbReference>
<dbReference type="SUPFAM" id="SSF56300">
    <property type="entry name" value="Metallo-dependent phosphatases"/>
    <property type="match status" value="1"/>
</dbReference>
<proteinExistence type="inferred from homology"/>
<accession>A0A174DWU2</accession>
<reference evidence="4 12" key="1">
    <citation type="submission" date="2015-09" db="EMBL/GenBank/DDBJ databases">
        <authorList>
            <consortium name="Pathogen Informatics"/>
        </authorList>
    </citation>
    <scope>NUCLEOTIDE SEQUENCE [LARGE SCALE GENOMIC DNA]</scope>
    <source>
        <strain evidence="4 12">2789STDY5608837</strain>
    </source>
</reference>
<dbReference type="NCBIfam" id="TIGR00040">
    <property type="entry name" value="yfcE"/>
    <property type="match status" value="1"/>
</dbReference>
<dbReference type="InterPro" id="IPR029052">
    <property type="entry name" value="Metallo-depent_PP-like"/>
</dbReference>
<dbReference type="EMBL" id="QRZI01000005">
    <property type="protein sequence ID" value="RGV64317.1"/>
    <property type="molecule type" value="Genomic_DNA"/>
</dbReference>
<dbReference type="PANTHER" id="PTHR11124">
    <property type="entry name" value="VACUOLAR SORTING PROTEIN VPS29"/>
    <property type="match status" value="1"/>
</dbReference>
<dbReference type="InterPro" id="IPR000979">
    <property type="entry name" value="Phosphodiesterase_MJ0936/Vps29"/>
</dbReference>
<dbReference type="Proteomes" id="UP000285839">
    <property type="component" value="Unassembled WGS sequence"/>
</dbReference>
<dbReference type="InterPro" id="IPR024654">
    <property type="entry name" value="Calcineurin-like_PHP_lpxH"/>
</dbReference>
<dbReference type="CDD" id="cd00841">
    <property type="entry name" value="MPP_YfcE"/>
    <property type="match status" value="1"/>
</dbReference>
<evidence type="ECO:0000313" key="7">
    <source>
        <dbReference type="EMBL" id="RGV64317.1"/>
    </source>
</evidence>
<dbReference type="EC" id="3.1.4.-" evidence="2"/>
<dbReference type="EMBL" id="QROS01000006">
    <property type="protein sequence ID" value="RHL47379.1"/>
    <property type="molecule type" value="Genomic_DNA"/>
</dbReference>
<dbReference type="Proteomes" id="UP000284024">
    <property type="component" value="Unassembled WGS sequence"/>
</dbReference>
<evidence type="ECO:0000313" key="9">
    <source>
        <dbReference type="EMBL" id="RHH17892.1"/>
    </source>
</evidence>
<evidence type="ECO:0000256" key="2">
    <source>
        <dbReference type="RuleBase" id="RU362039"/>
    </source>
</evidence>
<sequence>MKVLIVSDTHGHDENLERAVMMETPFDMLVHCGDVEGREIFIEALVDCPCCIVAGNNDFFSDLPREEEIELDGNKVLVTHGNYYGVSMDISGVAEEAKSRDCDAVFFGHTHKPVIEEIDGVLAINPGSLSYPRQHGRKPSYVILETDKDRKMSAKIKYL</sequence>
<dbReference type="Proteomes" id="UP000095409">
    <property type="component" value="Unassembled WGS sequence"/>
</dbReference>
<dbReference type="EMBL" id="QROE01000006">
    <property type="protein sequence ID" value="RHK93799.1"/>
    <property type="molecule type" value="Genomic_DNA"/>
</dbReference>
<dbReference type="AlphaFoldDB" id="A0A174DWU2"/>
<evidence type="ECO:0000259" key="3">
    <source>
        <dbReference type="Pfam" id="PF12850"/>
    </source>
</evidence>
<dbReference type="EMBL" id="QRJH01000005">
    <property type="protein sequence ID" value="RHH17892.1"/>
    <property type="molecule type" value="Genomic_DNA"/>
</dbReference>
<keyword evidence="2" id="KW-0479">Metal-binding</keyword>
<protein>
    <recommendedName>
        <fullName evidence="2">Phosphoesterase</fullName>
        <ecNumber evidence="2">3.1.4.-</ecNumber>
    </recommendedName>
</protein>
<keyword evidence="4" id="KW-0378">Hydrolase</keyword>
<name>A0A174DWU2_9FIRM</name>
<evidence type="ECO:0000313" key="18">
    <source>
        <dbReference type="Proteomes" id="UP000285839"/>
    </source>
</evidence>
<feature type="domain" description="Calcineurin-like phosphoesterase" evidence="3">
    <location>
        <begin position="1"/>
        <end position="148"/>
    </location>
</feature>
<dbReference type="GeneID" id="79802979"/>
<dbReference type="Pfam" id="PF12850">
    <property type="entry name" value="Metallophos_2"/>
    <property type="match status" value="1"/>
</dbReference>
<evidence type="ECO:0000313" key="17">
    <source>
        <dbReference type="Proteomes" id="UP000284267"/>
    </source>
</evidence>
<dbReference type="EMBL" id="QRHZ01000005">
    <property type="protein sequence ID" value="RHG16785.1"/>
    <property type="molecule type" value="Genomic_DNA"/>
</dbReference>
<dbReference type="EMBL" id="CYZD01000008">
    <property type="protein sequence ID" value="CUO30031.1"/>
    <property type="molecule type" value="Genomic_DNA"/>
</dbReference>
<evidence type="ECO:0000313" key="13">
    <source>
        <dbReference type="Proteomes" id="UP000261222"/>
    </source>
</evidence>